<dbReference type="GO" id="GO:0000287">
    <property type="term" value="F:magnesium ion binding"/>
    <property type="evidence" value="ECO:0007669"/>
    <property type="project" value="InterPro"/>
</dbReference>
<dbReference type="Pfam" id="PF00293">
    <property type="entry name" value="NUDIX"/>
    <property type="match status" value="1"/>
</dbReference>
<sequence length="253" mass="27262">MTNSVDGVAVPPWLRRVVHRTPADPHRINPVLDRRAPRGATTREAAVLVLFGGPAAADPLMSGGLPADADILLTQRASTMRQHSGQVAFPGGASDPGDEGPIATALREAQEETGLDPSGVRPLAVLEEIFIPPSGFDVTPVLAYWEKPSAVGVVDPAEAERVARVPVHTLIDPRNRFQVRHRAGYQGPAFAADGMLVWGFTAGILAALFAVSGWEQEWDRHDIRDLDTVLAELDNDLDDDHLTHGHNRPAAER</sequence>
<dbReference type="RefSeq" id="WP_128640172.1">
    <property type="nucleotide sequence ID" value="NZ_CP008947.1"/>
</dbReference>
<evidence type="ECO:0000313" key="10">
    <source>
        <dbReference type="EMBL" id="AII06757.1"/>
    </source>
</evidence>
<evidence type="ECO:0000256" key="2">
    <source>
        <dbReference type="ARBA" id="ARBA00001946"/>
    </source>
</evidence>
<dbReference type="EMBL" id="CP008947">
    <property type="protein sequence ID" value="AII06757.1"/>
    <property type="molecule type" value="Genomic_DNA"/>
</dbReference>
<gene>
    <name evidence="10" type="ORF">EP51_19790</name>
</gene>
<evidence type="ECO:0000256" key="8">
    <source>
        <dbReference type="SAM" id="Phobius"/>
    </source>
</evidence>
<protein>
    <submittedName>
        <fullName evidence="10">NUDIX hydrolase</fullName>
    </submittedName>
</protein>
<name>A0A076ENJ7_RHOOP</name>
<evidence type="ECO:0000256" key="6">
    <source>
        <dbReference type="ARBA" id="ARBA00022842"/>
    </source>
</evidence>
<keyword evidence="4" id="KW-0479">Metal-binding</keyword>
<dbReference type="SUPFAM" id="SSF55811">
    <property type="entry name" value="Nudix"/>
    <property type="match status" value="1"/>
</dbReference>
<keyword evidence="8" id="KW-0812">Transmembrane</keyword>
<evidence type="ECO:0000256" key="5">
    <source>
        <dbReference type="ARBA" id="ARBA00022801"/>
    </source>
</evidence>
<comment type="cofactor">
    <cofactor evidence="2">
        <name>Mg(2+)</name>
        <dbReference type="ChEBI" id="CHEBI:18420"/>
    </cofactor>
</comment>
<dbReference type="Gene3D" id="3.90.79.10">
    <property type="entry name" value="Nucleoside Triphosphate Pyrophosphohydrolase"/>
    <property type="match status" value="1"/>
</dbReference>
<keyword evidence="8" id="KW-0472">Membrane</keyword>
<evidence type="ECO:0000256" key="7">
    <source>
        <dbReference type="ARBA" id="ARBA00023211"/>
    </source>
</evidence>
<evidence type="ECO:0000259" key="9">
    <source>
        <dbReference type="PROSITE" id="PS51462"/>
    </source>
</evidence>
<dbReference type="PANTHER" id="PTHR12992">
    <property type="entry name" value="NUDIX HYDROLASE"/>
    <property type="match status" value="1"/>
</dbReference>
<keyword evidence="8" id="KW-1133">Transmembrane helix</keyword>
<comment type="similarity">
    <text evidence="3">Belongs to the Nudix hydrolase family. PCD1 subfamily.</text>
</comment>
<proteinExistence type="inferred from homology"/>
<keyword evidence="5 10" id="KW-0378">Hydrolase</keyword>
<dbReference type="AlphaFoldDB" id="A0A076ENJ7"/>
<dbReference type="GO" id="GO:0009132">
    <property type="term" value="P:nucleoside diphosphate metabolic process"/>
    <property type="evidence" value="ECO:0007669"/>
    <property type="project" value="InterPro"/>
</dbReference>
<dbReference type="eggNOG" id="COG0494">
    <property type="taxonomic scope" value="Bacteria"/>
</dbReference>
<dbReference type="Proteomes" id="UP000028488">
    <property type="component" value="Chromosome"/>
</dbReference>
<reference evidence="10 11" key="1">
    <citation type="submission" date="2014-07" db="EMBL/GenBank/DDBJ databases">
        <title>Genome Sequence of Rhodococcus opacus Strain R7, a Biodegrader of Mono- and Polycyclic Aromatic Hydrocarbons.</title>
        <authorList>
            <person name="Di Gennaro P."/>
            <person name="Zampolli J."/>
            <person name="Presti I."/>
            <person name="Cappelletti M."/>
            <person name="D'Ursi P."/>
            <person name="Orro A."/>
            <person name="Mezzelani A."/>
            <person name="Milanesi L."/>
        </authorList>
    </citation>
    <scope>NUCLEOTIDE SEQUENCE [LARGE SCALE GENOMIC DNA]</scope>
    <source>
        <strain evidence="10 11">R7</strain>
    </source>
</reference>
<evidence type="ECO:0000256" key="1">
    <source>
        <dbReference type="ARBA" id="ARBA00001936"/>
    </source>
</evidence>
<accession>A0A076ENJ7</accession>
<evidence type="ECO:0000256" key="4">
    <source>
        <dbReference type="ARBA" id="ARBA00022723"/>
    </source>
</evidence>
<dbReference type="InterPro" id="IPR000086">
    <property type="entry name" value="NUDIX_hydrolase_dom"/>
</dbReference>
<dbReference type="InterPro" id="IPR045121">
    <property type="entry name" value="CoAse"/>
</dbReference>
<keyword evidence="7" id="KW-0464">Manganese</keyword>
<dbReference type="InterPro" id="IPR015797">
    <property type="entry name" value="NUDIX_hydrolase-like_dom_sf"/>
</dbReference>
<evidence type="ECO:0000313" key="11">
    <source>
        <dbReference type="Proteomes" id="UP000028488"/>
    </source>
</evidence>
<evidence type="ECO:0000256" key="3">
    <source>
        <dbReference type="ARBA" id="ARBA00006506"/>
    </source>
</evidence>
<dbReference type="PROSITE" id="PS01293">
    <property type="entry name" value="NUDIX_COA"/>
    <property type="match status" value="1"/>
</dbReference>
<dbReference type="InterPro" id="IPR000059">
    <property type="entry name" value="NUDIX_hydrolase_NudL_CS"/>
</dbReference>
<keyword evidence="6" id="KW-0460">Magnesium</keyword>
<comment type="cofactor">
    <cofactor evidence="1">
        <name>Mn(2+)</name>
        <dbReference type="ChEBI" id="CHEBI:29035"/>
    </cofactor>
</comment>
<organism evidence="10 11">
    <name type="scientific">Rhodococcus opacus</name>
    <name type="common">Nocardia opaca</name>
    <dbReference type="NCBI Taxonomy" id="37919"/>
    <lineage>
        <taxon>Bacteria</taxon>
        <taxon>Bacillati</taxon>
        <taxon>Actinomycetota</taxon>
        <taxon>Actinomycetes</taxon>
        <taxon>Mycobacteriales</taxon>
        <taxon>Nocardiaceae</taxon>
        <taxon>Rhodococcus</taxon>
    </lineage>
</organism>
<dbReference type="GO" id="GO:0030145">
    <property type="term" value="F:manganese ion binding"/>
    <property type="evidence" value="ECO:0007669"/>
    <property type="project" value="InterPro"/>
</dbReference>
<dbReference type="PANTHER" id="PTHR12992:SF11">
    <property type="entry name" value="MITOCHONDRIAL COENZYME A DIPHOSPHATASE NUDT8"/>
    <property type="match status" value="1"/>
</dbReference>
<feature type="domain" description="Nudix hydrolase" evidence="9">
    <location>
        <begin position="41"/>
        <end position="192"/>
    </location>
</feature>
<dbReference type="GO" id="GO:0010945">
    <property type="term" value="F:coenzyme A diphosphatase activity"/>
    <property type="evidence" value="ECO:0007669"/>
    <property type="project" value="InterPro"/>
</dbReference>
<dbReference type="CDD" id="cd03426">
    <property type="entry name" value="NUDIX_CoAse_Nudt7"/>
    <property type="match status" value="1"/>
</dbReference>
<dbReference type="PROSITE" id="PS51462">
    <property type="entry name" value="NUDIX"/>
    <property type="match status" value="1"/>
</dbReference>
<feature type="transmembrane region" description="Helical" evidence="8">
    <location>
        <begin position="195"/>
        <end position="214"/>
    </location>
</feature>